<dbReference type="InterPro" id="IPR005064">
    <property type="entry name" value="BUG"/>
</dbReference>
<accession>A0A933S1K8</accession>
<sequence length="336" mass="34760">MQMLGGNARRALLRTVAWLGLTALLGVGAATAQAGGASWPPKLVRIIVPFAAGSTPDMVGRVLADNLQARHPGTSFVVENKPGASGNIGTDVVAKAAPDGATLGISIPGPLVINRMLFAKLPYDPERDIAPVTMLTRMPSVLAVPAGLGLTSVADFIARLKDGGSSLAYASIGAGSLSQLCMEAIAQKAGARMVHIPYAGSPNAMTALIRGDVQAACLPAISVAPHQDSGAIKILAVSTPERSPFLPDVPTLKESGIDVRSDAWNALIAPSGTPPDLIDAINAEFRQSLSEPAVIAKLKTQMIVAAPSTPDQLRRTLADEKALWAEVIRAAGIRIE</sequence>
<evidence type="ECO:0000313" key="2">
    <source>
        <dbReference type="EMBL" id="MBI5132069.1"/>
    </source>
</evidence>
<dbReference type="Pfam" id="PF03401">
    <property type="entry name" value="TctC"/>
    <property type="match status" value="1"/>
</dbReference>
<dbReference type="CDD" id="cd07012">
    <property type="entry name" value="PBP2_Bug_TTT"/>
    <property type="match status" value="1"/>
</dbReference>
<dbReference type="Gene3D" id="3.40.190.150">
    <property type="entry name" value="Bordetella uptake gene, domain 1"/>
    <property type="match status" value="1"/>
</dbReference>
<evidence type="ECO:0000256" key="1">
    <source>
        <dbReference type="ARBA" id="ARBA00006987"/>
    </source>
</evidence>
<protein>
    <submittedName>
        <fullName evidence="2">Tripartite tricarboxylate transporter substrate binding protein</fullName>
    </submittedName>
</protein>
<dbReference type="AlphaFoldDB" id="A0A933S1K8"/>
<comment type="similarity">
    <text evidence="1">Belongs to the UPF0065 (bug) family.</text>
</comment>
<proteinExistence type="inferred from homology"/>
<dbReference type="Gene3D" id="3.40.190.10">
    <property type="entry name" value="Periplasmic binding protein-like II"/>
    <property type="match status" value="1"/>
</dbReference>
<dbReference type="Proteomes" id="UP000782519">
    <property type="component" value="Unassembled WGS sequence"/>
</dbReference>
<evidence type="ECO:0000313" key="3">
    <source>
        <dbReference type="Proteomes" id="UP000782519"/>
    </source>
</evidence>
<dbReference type="PANTHER" id="PTHR42928">
    <property type="entry name" value="TRICARBOXYLATE-BINDING PROTEIN"/>
    <property type="match status" value="1"/>
</dbReference>
<dbReference type="InterPro" id="IPR042100">
    <property type="entry name" value="Bug_dom1"/>
</dbReference>
<dbReference type="InterPro" id="IPR006311">
    <property type="entry name" value="TAT_signal"/>
</dbReference>
<dbReference type="PIRSF" id="PIRSF017082">
    <property type="entry name" value="YflP"/>
    <property type="match status" value="1"/>
</dbReference>
<gene>
    <name evidence="2" type="ORF">HZA66_21715</name>
</gene>
<dbReference type="PROSITE" id="PS51318">
    <property type="entry name" value="TAT"/>
    <property type="match status" value="1"/>
</dbReference>
<dbReference type="EMBL" id="JACRJB010000062">
    <property type="protein sequence ID" value="MBI5132069.1"/>
    <property type="molecule type" value="Genomic_DNA"/>
</dbReference>
<dbReference type="PANTHER" id="PTHR42928:SF5">
    <property type="entry name" value="BLR1237 PROTEIN"/>
    <property type="match status" value="1"/>
</dbReference>
<reference evidence="2" key="1">
    <citation type="submission" date="2020-07" db="EMBL/GenBank/DDBJ databases">
        <title>Huge and variable diversity of episymbiotic CPR bacteria and DPANN archaea in groundwater ecosystems.</title>
        <authorList>
            <person name="He C.Y."/>
            <person name="Keren R."/>
            <person name="Whittaker M."/>
            <person name="Farag I.F."/>
            <person name="Doudna J."/>
            <person name="Cate J.H.D."/>
            <person name="Banfield J.F."/>
        </authorList>
    </citation>
    <scope>NUCLEOTIDE SEQUENCE</scope>
    <source>
        <strain evidence="2">NC_groundwater_1818_Pr3_B-0.1um_66_35</strain>
    </source>
</reference>
<dbReference type="SUPFAM" id="SSF53850">
    <property type="entry name" value="Periplasmic binding protein-like II"/>
    <property type="match status" value="1"/>
</dbReference>
<name>A0A933S1K8_RHOPL</name>
<comment type="caution">
    <text evidence="2">The sequence shown here is derived from an EMBL/GenBank/DDBJ whole genome shotgun (WGS) entry which is preliminary data.</text>
</comment>
<organism evidence="2 3">
    <name type="scientific">Rhodopseudomonas palustris</name>
    <dbReference type="NCBI Taxonomy" id="1076"/>
    <lineage>
        <taxon>Bacteria</taxon>
        <taxon>Pseudomonadati</taxon>
        <taxon>Pseudomonadota</taxon>
        <taxon>Alphaproteobacteria</taxon>
        <taxon>Hyphomicrobiales</taxon>
        <taxon>Nitrobacteraceae</taxon>
        <taxon>Rhodopseudomonas</taxon>
    </lineage>
</organism>